<dbReference type="EMBL" id="JAGPYM010000001">
    <property type="protein sequence ID" value="KAH6899819.1"/>
    <property type="molecule type" value="Genomic_DNA"/>
</dbReference>
<gene>
    <name evidence="2" type="ORF">B0T10DRAFT_6694</name>
</gene>
<dbReference type="Proteomes" id="UP000777438">
    <property type="component" value="Unassembled WGS sequence"/>
</dbReference>
<feature type="transmembrane region" description="Helical" evidence="1">
    <location>
        <begin position="70"/>
        <end position="92"/>
    </location>
</feature>
<accession>A0A9P8WL79</accession>
<keyword evidence="1" id="KW-1133">Transmembrane helix</keyword>
<name>A0A9P8WL79_9HYPO</name>
<reference evidence="2 3" key="1">
    <citation type="journal article" date="2021" name="Nat. Commun.">
        <title>Genetic determinants of endophytism in the Arabidopsis root mycobiome.</title>
        <authorList>
            <person name="Mesny F."/>
            <person name="Miyauchi S."/>
            <person name="Thiergart T."/>
            <person name="Pickel B."/>
            <person name="Atanasova L."/>
            <person name="Karlsson M."/>
            <person name="Huettel B."/>
            <person name="Barry K.W."/>
            <person name="Haridas S."/>
            <person name="Chen C."/>
            <person name="Bauer D."/>
            <person name="Andreopoulos W."/>
            <person name="Pangilinan J."/>
            <person name="LaButti K."/>
            <person name="Riley R."/>
            <person name="Lipzen A."/>
            <person name="Clum A."/>
            <person name="Drula E."/>
            <person name="Henrissat B."/>
            <person name="Kohler A."/>
            <person name="Grigoriev I.V."/>
            <person name="Martin F.M."/>
            <person name="Hacquard S."/>
        </authorList>
    </citation>
    <scope>NUCLEOTIDE SEQUENCE [LARGE SCALE GENOMIC DNA]</scope>
    <source>
        <strain evidence="2 3">MPI-CAGE-CH-0241</strain>
    </source>
</reference>
<evidence type="ECO:0000256" key="1">
    <source>
        <dbReference type="SAM" id="Phobius"/>
    </source>
</evidence>
<organism evidence="2 3">
    <name type="scientific">Thelonectria olida</name>
    <dbReference type="NCBI Taxonomy" id="1576542"/>
    <lineage>
        <taxon>Eukaryota</taxon>
        <taxon>Fungi</taxon>
        <taxon>Dikarya</taxon>
        <taxon>Ascomycota</taxon>
        <taxon>Pezizomycotina</taxon>
        <taxon>Sordariomycetes</taxon>
        <taxon>Hypocreomycetidae</taxon>
        <taxon>Hypocreales</taxon>
        <taxon>Nectriaceae</taxon>
        <taxon>Thelonectria</taxon>
    </lineage>
</organism>
<keyword evidence="1" id="KW-0472">Membrane</keyword>
<keyword evidence="3" id="KW-1185">Reference proteome</keyword>
<keyword evidence="1" id="KW-0812">Transmembrane</keyword>
<comment type="caution">
    <text evidence="2">The sequence shown here is derived from an EMBL/GenBank/DDBJ whole genome shotgun (WGS) entry which is preliminary data.</text>
</comment>
<proteinExistence type="predicted"/>
<protein>
    <submittedName>
        <fullName evidence="2">Uncharacterized protein</fullName>
    </submittedName>
</protein>
<sequence>MHTWSMHASASIITSIPRMHGRPTQKPTLPLVVLQGIFDGIEHTADQHGDISPLVRIASRSRLRPMDLSALFVTATISPPLIIHSFCLWFGVPVFPSVIQCPHLFAFPQRLHFRLKLATPRLALFALPTWMPPLSSSIIHPSRPSLHSLPARSPESVYVCISGPRSCSKTQREPCRCWCCASQ</sequence>
<dbReference type="AlphaFoldDB" id="A0A9P8WL79"/>
<evidence type="ECO:0000313" key="3">
    <source>
        <dbReference type="Proteomes" id="UP000777438"/>
    </source>
</evidence>
<evidence type="ECO:0000313" key="2">
    <source>
        <dbReference type="EMBL" id="KAH6899819.1"/>
    </source>
</evidence>